<sequence>MDPDHVGKKVSTAAIRFLETQARELGFHVLVATICTKNERSIRMFERLGYEKSAHFKEIGNKFGRWLDIASYQKIL</sequence>
<dbReference type="Proteomes" id="UP000518605">
    <property type="component" value="Unassembled WGS sequence"/>
</dbReference>
<dbReference type="Pfam" id="PF13420">
    <property type="entry name" value="Acetyltransf_4"/>
    <property type="match status" value="1"/>
</dbReference>
<evidence type="ECO:0000313" key="5">
    <source>
        <dbReference type="Proteomes" id="UP000518605"/>
    </source>
</evidence>
<evidence type="ECO:0000256" key="2">
    <source>
        <dbReference type="ARBA" id="ARBA00023315"/>
    </source>
</evidence>
<accession>A0A7W5CA64</accession>
<name>A0A7W5CA64_9BACL</name>
<keyword evidence="2 4" id="KW-0012">Acyltransferase</keyword>
<reference evidence="4 5" key="1">
    <citation type="submission" date="2020-08" db="EMBL/GenBank/DDBJ databases">
        <title>Genomic Encyclopedia of Type Strains, Phase III (KMG-III): the genomes of soil and plant-associated and newly described type strains.</title>
        <authorList>
            <person name="Whitman W."/>
        </authorList>
    </citation>
    <scope>NUCLEOTIDE SEQUENCE [LARGE SCALE GENOMIC DNA]</scope>
    <source>
        <strain evidence="4 5">CECT 8234</strain>
    </source>
</reference>
<dbReference type="Gene3D" id="3.40.630.30">
    <property type="match status" value="1"/>
</dbReference>
<gene>
    <name evidence="4" type="ORF">FHS16_004067</name>
</gene>
<evidence type="ECO:0000313" key="4">
    <source>
        <dbReference type="EMBL" id="MBB3153991.1"/>
    </source>
</evidence>
<dbReference type="SUPFAM" id="SSF55729">
    <property type="entry name" value="Acyl-CoA N-acyltransferases (Nat)"/>
    <property type="match status" value="1"/>
</dbReference>
<keyword evidence="5" id="KW-1185">Reference proteome</keyword>
<dbReference type="PANTHER" id="PTHR43072">
    <property type="entry name" value="N-ACETYLTRANSFERASE"/>
    <property type="match status" value="1"/>
</dbReference>
<dbReference type="PANTHER" id="PTHR43072:SF23">
    <property type="entry name" value="UPF0039 PROTEIN C11D3.02C"/>
    <property type="match status" value="1"/>
</dbReference>
<evidence type="ECO:0000256" key="1">
    <source>
        <dbReference type="ARBA" id="ARBA00022679"/>
    </source>
</evidence>
<protein>
    <submittedName>
        <fullName evidence="4">L-amino acid N-acyltransferase YncA</fullName>
    </submittedName>
</protein>
<feature type="domain" description="N-acetyltransferase" evidence="3">
    <location>
        <begin position="1"/>
        <end position="76"/>
    </location>
</feature>
<dbReference type="AlphaFoldDB" id="A0A7W5CA64"/>
<dbReference type="EMBL" id="JACHXW010000013">
    <property type="protein sequence ID" value="MBB3153991.1"/>
    <property type="molecule type" value="Genomic_DNA"/>
</dbReference>
<comment type="caution">
    <text evidence="4">The sequence shown here is derived from an EMBL/GenBank/DDBJ whole genome shotgun (WGS) entry which is preliminary data.</text>
</comment>
<dbReference type="InterPro" id="IPR000182">
    <property type="entry name" value="GNAT_dom"/>
</dbReference>
<dbReference type="InterPro" id="IPR016181">
    <property type="entry name" value="Acyl_CoA_acyltransferase"/>
</dbReference>
<proteinExistence type="predicted"/>
<dbReference type="PROSITE" id="PS51186">
    <property type="entry name" value="GNAT"/>
    <property type="match status" value="1"/>
</dbReference>
<keyword evidence="1 4" id="KW-0808">Transferase</keyword>
<dbReference type="GO" id="GO:0016747">
    <property type="term" value="F:acyltransferase activity, transferring groups other than amino-acyl groups"/>
    <property type="evidence" value="ECO:0007669"/>
    <property type="project" value="InterPro"/>
</dbReference>
<evidence type="ECO:0000259" key="3">
    <source>
        <dbReference type="PROSITE" id="PS51186"/>
    </source>
</evidence>
<organism evidence="4 5">
    <name type="scientific">Paenibacillus endophyticus</name>
    <dbReference type="NCBI Taxonomy" id="1294268"/>
    <lineage>
        <taxon>Bacteria</taxon>
        <taxon>Bacillati</taxon>
        <taxon>Bacillota</taxon>
        <taxon>Bacilli</taxon>
        <taxon>Bacillales</taxon>
        <taxon>Paenibacillaceae</taxon>
        <taxon>Paenibacillus</taxon>
    </lineage>
</organism>